<gene>
    <name evidence="2" type="ORF">DFP90_11021</name>
</gene>
<sequence length="110" mass="11856">MAKPEWGLKRTCLSCGAKFYDLQRNPIDCPKCDSPFDPEAAIKLKRGRSVMSEGAKPAKEADSGDVELLETDDDAIDDSDDDILEDTSDLDNDDGVAVVASDKDGDGDET</sequence>
<name>A0A3D9H9D1_9PROT</name>
<dbReference type="NCBIfam" id="TIGR02300">
    <property type="entry name" value="FYDLN_acid"/>
    <property type="match status" value="1"/>
</dbReference>
<feature type="region of interest" description="Disordered" evidence="1">
    <location>
        <begin position="47"/>
        <end position="110"/>
    </location>
</feature>
<dbReference type="InterPro" id="IPR012644">
    <property type="entry name" value="CHP02300_FYDLN_acid"/>
</dbReference>
<comment type="caution">
    <text evidence="2">The sequence shown here is derived from an EMBL/GenBank/DDBJ whole genome shotgun (WGS) entry which is preliminary data.</text>
</comment>
<reference evidence="2 3" key="1">
    <citation type="submission" date="2018-07" db="EMBL/GenBank/DDBJ databases">
        <title>Genomic Encyclopedia of Type Strains, Phase III (KMG-III): the genomes of soil and plant-associated and newly described type strains.</title>
        <authorList>
            <person name="Whitman W."/>
        </authorList>
    </citation>
    <scope>NUCLEOTIDE SEQUENCE [LARGE SCALE GENOMIC DNA]</scope>
    <source>
        <strain evidence="2 3">CECT 8488</strain>
    </source>
</reference>
<protein>
    <submittedName>
        <fullName evidence="2">Uncharacterized protein (TIGR02300 family)</fullName>
    </submittedName>
</protein>
<dbReference type="RefSeq" id="WP_115938036.1">
    <property type="nucleotide sequence ID" value="NZ_QRDW01000010.1"/>
</dbReference>
<dbReference type="Pfam" id="PF09538">
    <property type="entry name" value="FYDLN_acid"/>
    <property type="match status" value="1"/>
</dbReference>
<dbReference type="AlphaFoldDB" id="A0A3D9H9D1"/>
<feature type="compositionally biased region" description="Acidic residues" evidence="1">
    <location>
        <begin position="63"/>
        <end position="94"/>
    </location>
</feature>
<dbReference type="Proteomes" id="UP000256845">
    <property type="component" value="Unassembled WGS sequence"/>
</dbReference>
<keyword evidence="3" id="KW-1185">Reference proteome</keyword>
<evidence type="ECO:0000313" key="3">
    <source>
        <dbReference type="Proteomes" id="UP000256845"/>
    </source>
</evidence>
<accession>A0A3D9H9D1</accession>
<dbReference type="EMBL" id="QRDW01000010">
    <property type="protein sequence ID" value="RED46112.1"/>
    <property type="molecule type" value="Genomic_DNA"/>
</dbReference>
<proteinExistence type="predicted"/>
<evidence type="ECO:0000256" key="1">
    <source>
        <dbReference type="SAM" id="MobiDB-lite"/>
    </source>
</evidence>
<organism evidence="2 3">
    <name type="scientific">Aestuariispira insulae</name>
    <dbReference type="NCBI Taxonomy" id="1461337"/>
    <lineage>
        <taxon>Bacteria</taxon>
        <taxon>Pseudomonadati</taxon>
        <taxon>Pseudomonadota</taxon>
        <taxon>Alphaproteobacteria</taxon>
        <taxon>Rhodospirillales</taxon>
        <taxon>Kiloniellaceae</taxon>
        <taxon>Aestuariispira</taxon>
    </lineage>
</organism>
<evidence type="ECO:0000313" key="2">
    <source>
        <dbReference type="EMBL" id="RED46112.1"/>
    </source>
</evidence>
<dbReference type="OrthoDB" id="9815689at2"/>